<reference evidence="5" key="1">
    <citation type="submission" date="2018-12" db="EMBL/GenBank/DDBJ databases">
        <title>Tengunoibacter tsumagoiensis gen. nov., sp. nov., Dictyobacter kobayashii sp. nov., D. alpinus sp. nov., and D. joshuensis sp. nov. and description of Dictyobacteraceae fam. nov. within the order Ktedonobacterales isolated from Tengu-no-mugimeshi.</title>
        <authorList>
            <person name="Wang C.M."/>
            <person name="Zheng Y."/>
            <person name="Sakai Y."/>
            <person name="Toyoda A."/>
            <person name="Minakuchi Y."/>
            <person name="Abe K."/>
            <person name="Yokota A."/>
            <person name="Yabe S."/>
        </authorList>
    </citation>
    <scope>NUCLEOTIDE SEQUENCE [LARGE SCALE GENOMIC DNA]</scope>
    <source>
        <strain evidence="5">Uno11</strain>
    </source>
</reference>
<comment type="similarity">
    <text evidence="1">Belongs to the peptidase M16 family.</text>
</comment>
<dbReference type="Pfam" id="PF00675">
    <property type="entry name" value="Peptidase_M16"/>
    <property type="match status" value="1"/>
</dbReference>
<dbReference type="AlphaFoldDB" id="A0A402AGN4"/>
<gene>
    <name evidence="4" type="ORF">KDK_20230</name>
</gene>
<dbReference type="PANTHER" id="PTHR11851">
    <property type="entry name" value="METALLOPROTEASE"/>
    <property type="match status" value="1"/>
</dbReference>
<evidence type="ECO:0000313" key="5">
    <source>
        <dbReference type="Proteomes" id="UP000287188"/>
    </source>
</evidence>
<keyword evidence="5" id="KW-1185">Reference proteome</keyword>
<protein>
    <submittedName>
        <fullName evidence="4">Peptidase M16</fullName>
    </submittedName>
</protein>
<dbReference type="Proteomes" id="UP000287188">
    <property type="component" value="Unassembled WGS sequence"/>
</dbReference>
<sequence length="426" mass="48131">MSDQQGLPPNYFYHKLPNGIELIGQYMPSLSSISFGFQLDAAVVHEPEDKQGLAHLFEYMLFQGTKTKDARALNEAFESLGARKGASTSLETAMVWGQIVNTKFDATLDLFHDILLNPTFPSSELDQMRNLVLQEIRRRDDEPMSRIFELVRANFYKGTALSRLVLGTDEQVRQIKRQDLRNFWQARYQPNNVLFSIAGRFDWEHVVERMQELFGNWQGEAAPSPEQTPAPQQSISLEFREGKQEHIGMMVPFPNYTDPDYYAAMVAAEVLGGSMASRLFVEVREKRGLVYSVSAGLAGNKHIGALRVYAGTTPEQGRECLQVIISELRKLEQDGITADELERAKVQLKSENVMRGEGSGARMSAILRSWWYERELKTIQEIKDAIDAVTQEQVLSMLHRYSPVHPLTIAAIGPLSQEELIGDTLS</sequence>
<evidence type="ECO:0000256" key="1">
    <source>
        <dbReference type="ARBA" id="ARBA00007261"/>
    </source>
</evidence>
<dbReference type="RefSeq" id="WP_126549792.1">
    <property type="nucleotide sequence ID" value="NZ_BIFS01000001.1"/>
</dbReference>
<name>A0A402AGN4_9CHLR</name>
<dbReference type="InterPro" id="IPR011765">
    <property type="entry name" value="Pept_M16_N"/>
</dbReference>
<dbReference type="GO" id="GO:0046872">
    <property type="term" value="F:metal ion binding"/>
    <property type="evidence" value="ECO:0007669"/>
    <property type="project" value="InterPro"/>
</dbReference>
<dbReference type="SUPFAM" id="SSF63411">
    <property type="entry name" value="LuxS/MPP-like metallohydrolase"/>
    <property type="match status" value="2"/>
</dbReference>
<dbReference type="EMBL" id="BIFS01000001">
    <property type="protein sequence ID" value="GCE18223.1"/>
    <property type="molecule type" value="Genomic_DNA"/>
</dbReference>
<evidence type="ECO:0000313" key="4">
    <source>
        <dbReference type="EMBL" id="GCE18223.1"/>
    </source>
</evidence>
<dbReference type="InterPro" id="IPR011249">
    <property type="entry name" value="Metalloenz_LuxS/M16"/>
</dbReference>
<organism evidence="4 5">
    <name type="scientific">Dictyobacter kobayashii</name>
    <dbReference type="NCBI Taxonomy" id="2014872"/>
    <lineage>
        <taxon>Bacteria</taxon>
        <taxon>Bacillati</taxon>
        <taxon>Chloroflexota</taxon>
        <taxon>Ktedonobacteria</taxon>
        <taxon>Ktedonobacterales</taxon>
        <taxon>Dictyobacteraceae</taxon>
        <taxon>Dictyobacter</taxon>
    </lineage>
</organism>
<evidence type="ECO:0000259" key="3">
    <source>
        <dbReference type="Pfam" id="PF05193"/>
    </source>
</evidence>
<dbReference type="OrthoDB" id="9811314at2"/>
<dbReference type="Pfam" id="PF05193">
    <property type="entry name" value="Peptidase_M16_C"/>
    <property type="match status" value="1"/>
</dbReference>
<evidence type="ECO:0000259" key="2">
    <source>
        <dbReference type="Pfam" id="PF00675"/>
    </source>
</evidence>
<dbReference type="PANTHER" id="PTHR11851:SF49">
    <property type="entry name" value="MITOCHONDRIAL-PROCESSING PEPTIDASE SUBUNIT ALPHA"/>
    <property type="match status" value="1"/>
</dbReference>
<dbReference type="InterPro" id="IPR007863">
    <property type="entry name" value="Peptidase_M16_C"/>
</dbReference>
<feature type="domain" description="Peptidase M16 N-terminal" evidence="2">
    <location>
        <begin position="36"/>
        <end position="168"/>
    </location>
</feature>
<accession>A0A402AGN4</accession>
<dbReference type="InterPro" id="IPR050361">
    <property type="entry name" value="MPP/UQCRC_Complex"/>
</dbReference>
<proteinExistence type="inferred from homology"/>
<feature type="domain" description="Peptidase M16 C-terminal" evidence="3">
    <location>
        <begin position="175"/>
        <end position="348"/>
    </location>
</feature>
<comment type="caution">
    <text evidence="4">The sequence shown here is derived from an EMBL/GenBank/DDBJ whole genome shotgun (WGS) entry which is preliminary data.</text>
</comment>
<dbReference type="Gene3D" id="3.30.830.10">
    <property type="entry name" value="Metalloenzyme, LuxS/M16 peptidase-like"/>
    <property type="match status" value="2"/>
</dbReference>